<dbReference type="Proteomes" id="UP000308600">
    <property type="component" value="Unassembled WGS sequence"/>
</dbReference>
<protein>
    <submittedName>
        <fullName evidence="1">Uncharacterized protein</fullName>
    </submittedName>
</protein>
<sequence>MWARSRDPTQFCVLVSTTVVVCTHFDSRRLTRIMTRGPTIKSSSDAYYVCATVYWDTVHAPQHEAGMQLYTIEASESSSTVTGVLRRTHSWVQCCLVT</sequence>
<gene>
    <name evidence="1" type="ORF">BDN72DRAFT_498219</name>
</gene>
<reference evidence="1 2" key="1">
    <citation type="journal article" date="2019" name="Nat. Ecol. Evol.">
        <title>Megaphylogeny resolves global patterns of mushroom evolution.</title>
        <authorList>
            <person name="Varga T."/>
            <person name="Krizsan K."/>
            <person name="Foldi C."/>
            <person name="Dima B."/>
            <person name="Sanchez-Garcia M."/>
            <person name="Sanchez-Ramirez S."/>
            <person name="Szollosi G.J."/>
            <person name="Szarkandi J.G."/>
            <person name="Papp V."/>
            <person name="Albert L."/>
            <person name="Andreopoulos W."/>
            <person name="Angelini C."/>
            <person name="Antonin V."/>
            <person name="Barry K.W."/>
            <person name="Bougher N.L."/>
            <person name="Buchanan P."/>
            <person name="Buyck B."/>
            <person name="Bense V."/>
            <person name="Catcheside P."/>
            <person name="Chovatia M."/>
            <person name="Cooper J."/>
            <person name="Damon W."/>
            <person name="Desjardin D."/>
            <person name="Finy P."/>
            <person name="Geml J."/>
            <person name="Haridas S."/>
            <person name="Hughes K."/>
            <person name="Justo A."/>
            <person name="Karasinski D."/>
            <person name="Kautmanova I."/>
            <person name="Kiss B."/>
            <person name="Kocsube S."/>
            <person name="Kotiranta H."/>
            <person name="LaButti K.M."/>
            <person name="Lechner B.E."/>
            <person name="Liimatainen K."/>
            <person name="Lipzen A."/>
            <person name="Lukacs Z."/>
            <person name="Mihaltcheva S."/>
            <person name="Morgado L.N."/>
            <person name="Niskanen T."/>
            <person name="Noordeloos M.E."/>
            <person name="Ohm R.A."/>
            <person name="Ortiz-Santana B."/>
            <person name="Ovrebo C."/>
            <person name="Racz N."/>
            <person name="Riley R."/>
            <person name="Savchenko A."/>
            <person name="Shiryaev A."/>
            <person name="Soop K."/>
            <person name="Spirin V."/>
            <person name="Szebenyi C."/>
            <person name="Tomsovsky M."/>
            <person name="Tulloss R.E."/>
            <person name="Uehling J."/>
            <person name="Grigoriev I.V."/>
            <person name="Vagvolgyi C."/>
            <person name="Papp T."/>
            <person name="Martin F.M."/>
            <person name="Miettinen O."/>
            <person name="Hibbett D.S."/>
            <person name="Nagy L.G."/>
        </authorList>
    </citation>
    <scope>NUCLEOTIDE SEQUENCE [LARGE SCALE GENOMIC DNA]</scope>
    <source>
        <strain evidence="1 2">NL-1719</strain>
    </source>
</reference>
<dbReference type="EMBL" id="ML208733">
    <property type="protein sequence ID" value="TFK60776.1"/>
    <property type="molecule type" value="Genomic_DNA"/>
</dbReference>
<name>A0ACD3A5G0_9AGAR</name>
<organism evidence="1 2">
    <name type="scientific">Pluteus cervinus</name>
    <dbReference type="NCBI Taxonomy" id="181527"/>
    <lineage>
        <taxon>Eukaryota</taxon>
        <taxon>Fungi</taxon>
        <taxon>Dikarya</taxon>
        <taxon>Basidiomycota</taxon>
        <taxon>Agaricomycotina</taxon>
        <taxon>Agaricomycetes</taxon>
        <taxon>Agaricomycetidae</taxon>
        <taxon>Agaricales</taxon>
        <taxon>Pluteineae</taxon>
        <taxon>Pluteaceae</taxon>
        <taxon>Pluteus</taxon>
    </lineage>
</organism>
<accession>A0ACD3A5G0</accession>
<keyword evidence="2" id="KW-1185">Reference proteome</keyword>
<evidence type="ECO:0000313" key="2">
    <source>
        <dbReference type="Proteomes" id="UP000308600"/>
    </source>
</evidence>
<proteinExistence type="predicted"/>
<evidence type="ECO:0000313" key="1">
    <source>
        <dbReference type="EMBL" id="TFK60776.1"/>
    </source>
</evidence>